<evidence type="ECO:0000256" key="5">
    <source>
        <dbReference type="ARBA" id="ARBA00022737"/>
    </source>
</evidence>
<dbReference type="PRINTS" id="PR00926">
    <property type="entry name" value="MITOCARRIER"/>
</dbReference>
<comment type="similarity">
    <text evidence="2 9">Belongs to the mitochondrial carrier (TC 2.A.29) family.</text>
</comment>
<accession>A0A485LKG4</accession>
<dbReference type="InterPro" id="IPR002067">
    <property type="entry name" value="MCP"/>
</dbReference>
<dbReference type="GO" id="GO:0016020">
    <property type="term" value="C:membrane"/>
    <property type="evidence" value="ECO:0007669"/>
    <property type="project" value="UniProtKB-SubCell"/>
</dbReference>
<evidence type="ECO:0000256" key="9">
    <source>
        <dbReference type="RuleBase" id="RU000488"/>
    </source>
</evidence>
<dbReference type="OrthoDB" id="448427at2759"/>
<evidence type="ECO:0000256" key="4">
    <source>
        <dbReference type="ARBA" id="ARBA00022692"/>
    </source>
</evidence>
<feature type="repeat" description="Solcar" evidence="8">
    <location>
        <begin position="114"/>
        <end position="214"/>
    </location>
</feature>
<keyword evidence="7 8" id="KW-0472">Membrane</keyword>
<evidence type="ECO:0000313" key="12">
    <source>
        <dbReference type="Proteomes" id="UP000332933"/>
    </source>
</evidence>
<dbReference type="InterPro" id="IPR050391">
    <property type="entry name" value="Mito_Metabolite_Transporter"/>
</dbReference>
<name>A0A485LKG4_9STRA</name>
<comment type="subcellular location">
    <subcellularLocation>
        <location evidence="1">Membrane</location>
        <topology evidence="1">Multi-pass membrane protein</topology>
    </subcellularLocation>
</comment>
<dbReference type="Gene3D" id="1.50.40.10">
    <property type="entry name" value="Mitochondrial carrier domain"/>
    <property type="match status" value="1"/>
</dbReference>
<evidence type="ECO:0000256" key="7">
    <source>
        <dbReference type="ARBA" id="ARBA00023136"/>
    </source>
</evidence>
<feature type="repeat" description="Solcar" evidence="8">
    <location>
        <begin position="5"/>
        <end position="101"/>
    </location>
</feature>
<protein>
    <submittedName>
        <fullName evidence="11">Aste57867_22027 protein</fullName>
    </submittedName>
</protein>
<proteinExistence type="inferred from homology"/>
<dbReference type="Proteomes" id="UP000332933">
    <property type="component" value="Unassembled WGS sequence"/>
</dbReference>
<gene>
    <name evidence="11" type="primary">Aste57867_22027</name>
    <name evidence="10" type="ORF">As57867_021958</name>
    <name evidence="11" type="ORF">ASTE57867_22027</name>
</gene>
<dbReference type="PANTHER" id="PTHR45618">
    <property type="entry name" value="MITOCHONDRIAL DICARBOXYLATE CARRIER-RELATED"/>
    <property type="match status" value="1"/>
</dbReference>
<keyword evidence="4 8" id="KW-0812">Transmembrane</keyword>
<dbReference type="SUPFAM" id="SSF103506">
    <property type="entry name" value="Mitochondrial carrier"/>
    <property type="match status" value="1"/>
</dbReference>
<evidence type="ECO:0000313" key="11">
    <source>
        <dbReference type="EMBL" id="VFT98695.1"/>
    </source>
</evidence>
<feature type="repeat" description="Solcar" evidence="8">
    <location>
        <begin position="232"/>
        <end position="313"/>
    </location>
</feature>
<reference evidence="11 12" key="1">
    <citation type="submission" date="2019-03" db="EMBL/GenBank/DDBJ databases">
        <authorList>
            <person name="Gaulin E."/>
            <person name="Dumas B."/>
        </authorList>
    </citation>
    <scope>NUCLEOTIDE SEQUENCE [LARGE SCALE GENOMIC DNA]</scope>
    <source>
        <strain evidence="11">CBS 568.67</strain>
    </source>
</reference>
<dbReference type="Pfam" id="PF00153">
    <property type="entry name" value="Mito_carr"/>
    <property type="match status" value="3"/>
</dbReference>
<keyword evidence="6" id="KW-1133">Transmembrane helix</keyword>
<keyword evidence="12" id="KW-1185">Reference proteome</keyword>
<evidence type="ECO:0000256" key="8">
    <source>
        <dbReference type="PROSITE-ProRule" id="PRU00282"/>
    </source>
</evidence>
<dbReference type="EMBL" id="CAADRA010007040">
    <property type="protein sequence ID" value="VFT98695.1"/>
    <property type="molecule type" value="Genomic_DNA"/>
</dbReference>
<dbReference type="InterPro" id="IPR023395">
    <property type="entry name" value="MCP_dom_sf"/>
</dbReference>
<dbReference type="EMBL" id="VJMH01007014">
    <property type="protein sequence ID" value="KAF0686175.1"/>
    <property type="molecule type" value="Genomic_DNA"/>
</dbReference>
<evidence type="ECO:0000313" key="10">
    <source>
        <dbReference type="EMBL" id="KAF0686175.1"/>
    </source>
</evidence>
<dbReference type="PROSITE" id="PS50920">
    <property type="entry name" value="SOLCAR"/>
    <property type="match status" value="3"/>
</dbReference>
<evidence type="ECO:0000256" key="3">
    <source>
        <dbReference type="ARBA" id="ARBA00022448"/>
    </source>
</evidence>
<keyword evidence="5" id="KW-0677">Repeat</keyword>
<evidence type="ECO:0000256" key="1">
    <source>
        <dbReference type="ARBA" id="ARBA00004141"/>
    </source>
</evidence>
<evidence type="ECO:0000256" key="2">
    <source>
        <dbReference type="ARBA" id="ARBA00006375"/>
    </source>
</evidence>
<dbReference type="AlphaFoldDB" id="A0A485LKG4"/>
<sequence>MERDDPLRVRFLAGAIASSSAELATLPLDCSKVRMQTHGMSGFPAHTASSIQFNGGLFDTLRKVIQHEGVLALWSGARPAVVRQVAFYSVSMALYAPLRDSPHWGFGSDGIYLKKILAGGISGAIGIALANPYVHFGVGRIVPDRLLSSLDVIKVKMQNDRRAGGHKRTISEACHHIYATEGSRGFVRGIWPNIQRCFIVNGMEFGTYDQCKTSLVDAGLVDDEYGLGATIGASLLAGFAGAVASSPLDVIKTQLMAQPQGTHRQYSGVWDCGHQIYRREGLRAFYKGFTAYYLREAPWCCLFFVTYDLARNALVRTPLRMD</sequence>
<keyword evidence="3 9" id="KW-0813">Transport</keyword>
<evidence type="ECO:0000256" key="6">
    <source>
        <dbReference type="ARBA" id="ARBA00022989"/>
    </source>
</evidence>
<dbReference type="InterPro" id="IPR018108">
    <property type="entry name" value="MCP_transmembrane"/>
</dbReference>
<dbReference type="GO" id="GO:0055085">
    <property type="term" value="P:transmembrane transport"/>
    <property type="evidence" value="ECO:0007669"/>
    <property type="project" value="InterPro"/>
</dbReference>
<organism evidence="11 12">
    <name type="scientific">Aphanomyces stellatus</name>
    <dbReference type="NCBI Taxonomy" id="120398"/>
    <lineage>
        <taxon>Eukaryota</taxon>
        <taxon>Sar</taxon>
        <taxon>Stramenopiles</taxon>
        <taxon>Oomycota</taxon>
        <taxon>Saprolegniomycetes</taxon>
        <taxon>Saprolegniales</taxon>
        <taxon>Verrucalvaceae</taxon>
        <taxon>Aphanomyces</taxon>
    </lineage>
</organism>
<reference evidence="10" key="2">
    <citation type="submission" date="2019-06" db="EMBL/GenBank/DDBJ databases">
        <title>Genomics analysis of Aphanomyces spp. identifies a new class of oomycete effector associated with host adaptation.</title>
        <authorList>
            <person name="Gaulin E."/>
        </authorList>
    </citation>
    <scope>NUCLEOTIDE SEQUENCE</scope>
    <source>
        <strain evidence="10">CBS 578.67</strain>
    </source>
</reference>